<proteinExistence type="predicted"/>
<protein>
    <submittedName>
        <fullName evidence="2">Aldo/keto reductase</fullName>
    </submittedName>
</protein>
<dbReference type="Gene3D" id="3.20.20.100">
    <property type="entry name" value="NADP-dependent oxidoreductase domain"/>
    <property type="match status" value="1"/>
</dbReference>
<dbReference type="CDD" id="cd19090">
    <property type="entry name" value="AKR_AKR15A-like"/>
    <property type="match status" value="1"/>
</dbReference>
<dbReference type="PANTHER" id="PTHR42686">
    <property type="entry name" value="GH17980P-RELATED"/>
    <property type="match status" value="1"/>
</dbReference>
<dbReference type="Proteomes" id="UP000593758">
    <property type="component" value="Chromosome"/>
</dbReference>
<dbReference type="AlphaFoldDB" id="A0A7M1SX16"/>
<dbReference type="SUPFAM" id="SSF51430">
    <property type="entry name" value="NAD(P)-linked oxidoreductase"/>
    <property type="match status" value="1"/>
</dbReference>
<gene>
    <name evidence="2" type="ORF">IM660_07610</name>
</gene>
<dbReference type="Pfam" id="PF00248">
    <property type="entry name" value="Aldo_ket_red"/>
    <property type="match status" value="1"/>
</dbReference>
<dbReference type="InterPro" id="IPR020471">
    <property type="entry name" value="AKR"/>
</dbReference>
<dbReference type="RefSeq" id="WP_193498739.1">
    <property type="nucleotide sequence ID" value="NZ_CP063169.1"/>
</dbReference>
<accession>A0A7M1SX16</accession>
<dbReference type="KEGG" id="halt:IM660_07610"/>
<name>A0A7M1SX16_9MICO</name>
<dbReference type="InterPro" id="IPR036812">
    <property type="entry name" value="NAD(P)_OxRdtase_dom_sf"/>
</dbReference>
<feature type="domain" description="NADP-dependent oxidoreductase" evidence="1">
    <location>
        <begin position="24"/>
        <end position="308"/>
    </location>
</feature>
<evidence type="ECO:0000313" key="3">
    <source>
        <dbReference type="Proteomes" id="UP000593758"/>
    </source>
</evidence>
<dbReference type="PANTHER" id="PTHR42686:SF1">
    <property type="entry name" value="GH17980P-RELATED"/>
    <property type="match status" value="1"/>
</dbReference>
<dbReference type="InterPro" id="IPR023210">
    <property type="entry name" value="NADP_OxRdtase_dom"/>
</dbReference>
<evidence type="ECO:0000259" key="1">
    <source>
        <dbReference type="Pfam" id="PF00248"/>
    </source>
</evidence>
<evidence type="ECO:0000313" key="2">
    <source>
        <dbReference type="EMBL" id="QOR72095.1"/>
    </source>
</evidence>
<sequence>MPIPSDLVSDLRPLGRTGISVSPLTLGTSGMGSGVEPGSQAERDAVELATAMLHGPAAVVDTSNVYGGGNSERILGLALRESGIAPGRQIVTKVDADPETGVFDRDRVLRSYDESLARLGVDRVSLLHLHDPYRIDFAEAMGPQGAVAGLLELRASGAVDAIGIAAGKVSVVGRYVESDCFDVLLTHNRFTLVERRATVLLEAARQREMGVFNAAPFGGSLLARGSASGGTYAYRPAPPELVERVRQLERICASHGIDLATAALQFSLRSPLVDSTVVGISRPERIADLEQRRAVQVPDEFWDAIDDLGVPPSVVED</sequence>
<organism evidence="2 3">
    <name type="scientific">Ruania alkalisoli</name>
    <dbReference type="NCBI Taxonomy" id="2779775"/>
    <lineage>
        <taxon>Bacteria</taxon>
        <taxon>Bacillati</taxon>
        <taxon>Actinomycetota</taxon>
        <taxon>Actinomycetes</taxon>
        <taxon>Micrococcales</taxon>
        <taxon>Ruaniaceae</taxon>
        <taxon>Ruania</taxon>
    </lineage>
</organism>
<dbReference type="GO" id="GO:0016491">
    <property type="term" value="F:oxidoreductase activity"/>
    <property type="evidence" value="ECO:0007669"/>
    <property type="project" value="InterPro"/>
</dbReference>
<dbReference type="GO" id="GO:0005829">
    <property type="term" value="C:cytosol"/>
    <property type="evidence" value="ECO:0007669"/>
    <property type="project" value="TreeGrafter"/>
</dbReference>
<reference evidence="2 3" key="1">
    <citation type="submission" date="2020-10" db="EMBL/GenBank/DDBJ databases">
        <title>Haloactinobacterium sp. RN3S43, a bacterium isolated from saline soil.</title>
        <authorList>
            <person name="Sun J.-Q."/>
        </authorList>
    </citation>
    <scope>NUCLEOTIDE SEQUENCE [LARGE SCALE GENOMIC DNA]</scope>
    <source>
        <strain evidence="2 3">RN3S43</strain>
    </source>
</reference>
<dbReference type="EMBL" id="CP063169">
    <property type="protein sequence ID" value="QOR72095.1"/>
    <property type="molecule type" value="Genomic_DNA"/>
</dbReference>
<keyword evidence="3" id="KW-1185">Reference proteome</keyword>